<dbReference type="InterPro" id="IPR015631">
    <property type="entry name" value="CD2/SLAM_rcpt"/>
</dbReference>
<feature type="compositionally biased region" description="Basic and acidic residues" evidence="5">
    <location>
        <begin position="345"/>
        <end position="367"/>
    </location>
</feature>
<feature type="domain" description="Ig-like" evidence="7">
    <location>
        <begin position="174"/>
        <end position="244"/>
    </location>
</feature>
<evidence type="ECO:0000256" key="4">
    <source>
        <dbReference type="ARBA" id="ARBA00023180"/>
    </source>
</evidence>
<dbReference type="PANTHER" id="PTHR12080:SF125">
    <property type="entry name" value="CD48 ANTIGEN-LIKE"/>
    <property type="match status" value="1"/>
</dbReference>
<sequence>SVGGVSGQGRTLPATPCSASSISAFHIVSTRRVPNISRVSAVFKVVFNSFARNVEAAEYVSVPLGDAERRCAEGRGDGLVYKAVGDTVVLTAVSQEKHITSIQWKQVPDIAAEWSGGLTTYYSHFKGRSALDVSTGALTITGVTADHSGTYTAEINYNIANSLELLVISSVSKPNISTWCDPEMTSCNLTCEGDTTGAKPVTFSWRLPGGFVNSTKVLTITMDKTETSYSCIVENPVSREESAAIPDPFPQKRNRMWILLCIIPLAAVIGIVIVIARVLIFKFKSRKGWTPVDQKQPNQTTDREATGRGATDHEATNHETTALEATDRGATDHEATNHETTALEATDRGATDRGATDHEATNHEATNHETTALEATDRGATDQKQTNHETTVRETTNHETTALEATDRGATDHEATNHETTARETTGCETTALEATDRGATDHEATNHETTARETTGCETTNQKQTNHETTVRETTNRETTDQETTDQETTDQETTDQKQTDHETTDHETNSRETTSWETTDQKQTNHETTDCETTDLKKQF</sequence>
<keyword evidence="3 6" id="KW-0472">Membrane</keyword>
<feature type="compositionally biased region" description="Basic and acidic residues" evidence="5">
    <location>
        <begin position="496"/>
        <end position="512"/>
    </location>
</feature>
<feature type="compositionally biased region" description="Basic and acidic residues" evidence="5">
    <location>
        <begin position="466"/>
        <end position="481"/>
    </location>
</feature>
<proteinExistence type="predicted"/>
<evidence type="ECO:0000256" key="2">
    <source>
        <dbReference type="ARBA" id="ARBA00022729"/>
    </source>
</evidence>
<dbReference type="PROSITE" id="PS50835">
    <property type="entry name" value="IG_LIKE"/>
    <property type="match status" value="1"/>
</dbReference>
<dbReference type="InterPro" id="IPR003599">
    <property type="entry name" value="Ig_sub"/>
</dbReference>
<name>A0AAQ4RMF3_GASAC</name>
<organism evidence="8 9">
    <name type="scientific">Gasterosteus aculeatus aculeatus</name>
    <name type="common">three-spined stickleback</name>
    <dbReference type="NCBI Taxonomy" id="481459"/>
    <lineage>
        <taxon>Eukaryota</taxon>
        <taxon>Metazoa</taxon>
        <taxon>Chordata</taxon>
        <taxon>Craniata</taxon>
        <taxon>Vertebrata</taxon>
        <taxon>Euteleostomi</taxon>
        <taxon>Actinopterygii</taxon>
        <taxon>Neopterygii</taxon>
        <taxon>Teleostei</taxon>
        <taxon>Neoteleostei</taxon>
        <taxon>Acanthomorphata</taxon>
        <taxon>Eupercaria</taxon>
        <taxon>Perciformes</taxon>
        <taxon>Cottioidei</taxon>
        <taxon>Gasterosteales</taxon>
        <taxon>Gasterosteidae</taxon>
        <taxon>Gasterosteus</taxon>
    </lineage>
</organism>
<keyword evidence="6" id="KW-1133">Transmembrane helix</keyword>
<dbReference type="GO" id="GO:0016020">
    <property type="term" value="C:membrane"/>
    <property type="evidence" value="ECO:0007669"/>
    <property type="project" value="UniProtKB-SubCell"/>
</dbReference>
<reference evidence="8" key="3">
    <citation type="submission" date="2025-09" db="UniProtKB">
        <authorList>
            <consortium name="Ensembl"/>
        </authorList>
    </citation>
    <scope>IDENTIFICATION</scope>
</reference>
<accession>A0AAQ4RMF3</accession>
<comment type="subcellular location">
    <subcellularLocation>
        <location evidence="1">Membrane</location>
    </subcellularLocation>
</comment>
<feature type="compositionally biased region" description="Basic and acidic residues" evidence="5">
    <location>
        <begin position="405"/>
        <end position="422"/>
    </location>
</feature>
<feature type="transmembrane region" description="Helical" evidence="6">
    <location>
        <begin position="256"/>
        <end position="280"/>
    </location>
</feature>
<dbReference type="Ensembl" id="ENSGACT00000073982.1">
    <property type="protein sequence ID" value="ENSGACP00000064108.1"/>
    <property type="gene ID" value="ENSGACG00000015033.2"/>
</dbReference>
<dbReference type="PANTHER" id="PTHR12080">
    <property type="entry name" value="SIGNALING LYMPHOCYTIC ACTIVATION MOLECULE"/>
    <property type="match status" value="1"/>
</dbReference>
<evidence type="ECO:0000256" key="3">
    <source>
        <dbReference type="ARBA" id="ARBA00023136"/>
    </source>
</evidence>
<reference evidence="8" key="2">
    <citation type="submission" date="2025-08" db="UniProtKB">
        <authorList>
            <consortium name="Ensembl"/>
        </authorList>
    </citation>
    <scope>IDENTIFICATION</scope>
</reference>
<keyword evidence="2" id="KW-0732">Signal</keyword>
<dbReference type="InterPro" id="IPR036179">
    <property type="entry name" value="Ig-like_dom_sf"/>
</dbReference>
<feature type="compositionally biased region" description="Basic and acidic residues" evidence="5">
    <location>
        <begin position="301"/>
        <end position="317"/>
    </location>
</feature>
<feature type="compositionally biased region" description="Acidic residues" evidence="5">
    <location>
        <begin position="482"/>
        <end position="495"/>
    </location>
</feature>
<keyword evidence="9" id="KW-1185">Reference proteome</keyword>
<keyword evidence="4" id="KW-0325">Glycoprotein</keyword>
<feature type="compositionally biased region" description="Basic and acidic residues" evidence="5">
    <location>
        <begin position="325"/>
        <end position="337"/>
    </location>
</feature>
<dbReference type="Proteomes" id="UP000007635">
    <property type="component" value="Chromosome I"/>
</dbReference>
<feature type="compositionally biased region" description="Basic and acidic residues" evidence="5">
    <location>
        <begin position="521"/>
        <end position="542"/>
    </location>
</feature>
<feature type="region of interest" description="Disordered" evidence="5">
    <location>
        <begin position="290"/>
        <end position="542"/>
    </location>
</feature>
<evidence type="ECO:0000313" key="9">
    <source>
        <dbReference type="Proteomes" id="UP000007635"/>
    </source>
</evidence>
<evidence type="ECO:0000313" key="8">
    <source>
        <dbReference type="Ensembl" id="ENSGACP00000064108.1"/>
    </source>
</evidence>
<dbReference type="AlphaFoldDB" id="A0AAQ4RMF3"/>
<dbReference type="InterPro" id="IPR007110">
    <property type="entry name" value="Ig-like_dom"/>
</dbReference>
<feature type="compositionally biased region" description="Basic and acidic residues" evidence="5">
    <location>
        <begin position="435"/>
        <end position="452"/>
    </location>
</feature>
<keyword evidence="6" id="KW-0812">Transmembrane</keyword>
<reference evidence="8 9" key="1">
    <citation type="journal article" date="2021" name="G3 (Bethesda)">
        <title>Improved contiguity of the threespine stickleback genome using long-read sequencing.</title>
        <authorList>
            <person name="Nath S."/>
            <person name="Shaw D.E."/>
            <person name="White M.A."/>
        </authorList>
    </citation>
    <scope>NUCLEOTIDE SEQUENCE [LARGE SCALE GENOMIC DNA]</scope>
    <source>
        <strain evidence="8 9">Lake Benthic</strain>
    </source>
</reference>
<dbReference type="Gene3D" id="2.60.40.10">
    <property type="entry name" value="Immunoglobulins"/>
    <property type="match status" value="2"/>
</dbReference>
<evidence type="ECO:0000256" key="1">
    <source>
        <dbReference type="ARBA" id="ARBA00004370"/>
    </source>
</evidence>
<dbReference type="SUPFAM" id="SSF48726">
    <property type="entry name" value="Immunoglobulin"/>
    <property type="match status" value="2"/>
</dbReference>
<evidence type="ECO:0000259" key="7">
    <source>
        <dbReference type="PROSITE" id="PS50835"/>
    </source>
</evidence>
<feature type="compositionally biased region" description="Basic and acidic residues" evidence="5">
    <location>
        <begin position="375"/>
        <end position="397"/>
    </location>
</feature>
<dbReference type="InterPro" id="IPR013783">
    <property type="entry name" value="Ig-like_fold"/>
</dbReference>
<evidence type="ECO:0000256" key="5">
    <source>
        <dbReference type="SAM" id="MobiDB-lite"/>
    </source>
</evidence>
<protein>
    <recommendedName>
        <fullName evidence="7">Ig-like domain-containing protein</fullName>
    </recommendedName>
</protein>
<evidence type="ECO:0000256" key="6">
    <source>
        <dbReference type="SAM" id="Phobius"/>
    </source>
</evidence>
<dbReference type="GeneTree" id="ENSGT00610000086518"/>
<dbReference type="SMART" id="SM00409">
    <property type="entry name" value="IG"/>
    <property type="match status" value="1"/>
</dbReference>